<name>A0A6A0A8T6_HAELA</name>
<comment type="caution">
    <text evidence="2">The sequence shown here is derived from an EMBL/GenBank/DDBJ whole genome shotgun (WGS) entry which is preliminary data.</text>
</comment>
<protein>
    <submittedName>
        <fullName evidence="2">Uncharacterized protein</fullName>
    </submittedName>
</protein>
<accession>A0A6A0A8T6</accession>
<dbReference type="Proteomes" id="UP000485058">
    <property type="component" value="Unassembled WGS sequence"/>
</dbReference>
<proteinExistence type="predicted"/>
<dbReference type="EMBL" id="BLLF01004126">
    <property type="protein sequence ID" value="GFH28978.1"/>
    <property type="molecule type" value="Genomic_DNA"/>
</dbReference>
<feature type="non-terminal residue" evidence="2">
    <location>
        <position position="149"/>
    </location>
</feature>
<keyword evidence="3" id="KW-1185">Reference proteome</keyword>
<sequence>MGLRQSQQCGVKPRLSRRSRDLCPCQLRRCPLEMPFGGARVMWRYKKSAMKGKKRKGAKEPKQPNPKQPKPKPRGKPDDAGWVGPVSPRGRARKARLKEAANSRIQFVKCYLKGFIRGRNQVKNKIVAHIRLRMGIHHKQRKLASLAVL</sequence>
<feature type="compositionally biased region" description="Basic residues" evidence="1">
    <location>
        <begin position="45"/>
        <end position="57"/>
    </location>
</feature>
<dbReference type="AlphaFoldDB" id="A0A6A0A8T6"/>
<feature type="region of interest" description="Disordered" evidence="1">
    <location>
        <begin position="45"/>
        <end position="98"/>
    </location>
</feature>
<feature type="non-terminal residue" evidence="2">
    <location>
        <position position="1"/>
    </location>
</feature>
<reference evidence="2 3" key="1">
    <citation type="submission" date="2020-02" db="EMBL/GenBank/DDBJ databases">
        <title>Draft genome sequence of Haematococcus lacustris strain NIES-144.</title>
        <authorList>
            <person name="Morimoto D."/>
            <person name="Nakagawa S."/>
            <person name="Yoshida T."/>
            <person name="Sawayama S."/>
        </authorList>
    </citation>
    <scope>NUCLEOTIDE SEQUENCE [LARGE SCALE GENOMIC DNA]</scope>
    <source>
        <strain evidence="2 3">NIES-144</strain>
    </source>
</reference>
<organism evidence="2 3">
    <name type="scientific">Haematococcus lacustris</name>
    <name type="common">Green alga</name>
    <name type="synonym">Haematococcus pluvialis</name>
    <dbReference type="NCBI Taxonomy" id="44745"/>
    <lineage>
        <taxon>Eukaryota</taxon>
        <taxon>Viridiplantae</taxon>
        <taxon>Chlorophyta</taxon>
        <taxon>core chlorophytes</taxon>
        <taxon>Chlorophyceae</taxon>
        <taxon>CS clade</taxon>
        <taxon>Chlamydomonadales</taxon>
        <taxon>Haematococcaceae</taxon>
        <taxon>Haematococcus</taxon>
    </lineage>
</organism>
<evidence type="ECO:0000256" key="1">
    <source>
        <dbReference type="SAM" id="MobiDB-lite"/>
    </source>
</evidence>
<evidence type="ECO:0000313" key="3">
    <source>
        <dbReference type="Proteomes" id="UP000485058"/>
    </source>
</evidence>
<gene>
    <name evidence="2" type="ORF">HaLaN_27557</name>
</gene>
<evidence type="ECO:0000313" key="2">
    <source>
        <dbReference type="EMBL" id="GFH28978.1"/>
    </source>
</evidence>